<comment type="catalytic activity">
    <reaction evidence="12">
        <text>an acyl-CoA + malonyl-CoA + H(+) = a 3-oxoacyl-CoA + CO2 + CoA</text>
        <dbReference type="Rhea" id="RHEA:50252"/>
        <dbReference type="ChEBI" id="CHEBI:15378"/>
        <dbReference type="ChEBI" id="CHEBI:16526"/>
        <dbReference type="ChEBI" id="CHEBI:57287"/>
        <dbReference type="ChEBI" id="CHEBI:57384"/>
        <dbReference type="ChEBI" id="CHEBI:58342"/>
        <dbReference type="ChEBI" id="CHEBI:90726"/>
    </reaction>
    <physiologicalReaction direction="left-to-right" evidence="12">
        <dbReference type="Rhea" id="RHEA:50253"/>
    </physiologicalReaction>
</comment>
<dbReference type="AlphaFoldDB" id="A0AAD5YJJ8"/>
<evidence type="ECO:0000256" key="2">
    <source>
        <dbReference type="ARBA" id="ARBA00007263"/>
    </source>
</evidence>
<dbReference type="InterPro" id="IPR030457">
    <property type="entry name" value="ELO_CS"/>
</dbReference>
<keyword evidence="6 12" id="KW-0276">Fatty acid metabolism</keyword>
<dbReference type="GO" id="GO:0005789">
    <property type="term" value="C:endoplasmic reticulum membrane"/>
    <property type="evidence" value="ECO:0007669"/>
    <property type="project" value="TreeGrafter"/>
</dbReference>
<dbReference type="InterPro" id="IPR002076">
    <property type="entry name" value="ELO_fam"/>
</dbReference>
<feature type="transmembrane region" description="Helical" evidence="12">
    <location>
        <begin position="512"/>
        <end position="529"/>
    </location>
</feature>
<gene>
    <name evidence="14" type="ORF">NP233_g12315</name>
</gene>
<name>A0AAD5YJJ8_9AGAR</name>
<protein>
    <recommendedName>
        <fullName evidence="12">Elongation of fatty acids protein</fullName>
        <ecNumber evidence="12">2.3.1.-</ecNumber>
    </recommendedName>
</protein>
<feature type="transmembrane region" description="Helical" evidence="12">
    <location>
        <begin position="549"/>
        <end position="568"/>
    </location>
</feature>
<dbReference type="EMBL" id="JANIEX010001733">
    <property type="protein sequence ID" value="KAJ3554960.1"/>
    <property type="molecule type" value="Genomic_DNA"/>
</dbReference>
<evidence type="ECO:0000256" key="4">
    <source>
        <dbReference type="ARBA" id="ARBA00022679"/>
    </source>
</evidence>
<accession>A0AAD5YJJ8</accession>
<evidence type="ECO:0000256" key="5">
    <source>
        <dbReference type="ARBA" id="ARBA00022692"/>
    </source>
</evidence>
<dbReference type="GO" id="GO:0030148">
    <property type="term" value="P:sphingolipid biosynthetic process"/>
    <property type="evidence" value="ECO:0007669"/>
    <property type="project" value="TreeGrafter"/>
</dbReference>
<dbReference type="GO" id="GO:0019367">
    <property type="term" value="P:fatty acid elongation, saturated fatty acid"/>
    <property type="evidence" value="ECO:0007669"/>
    <property type="project" value="TreeGrafter"/>
</dbReference>
<evidence type="ECO:0000256" key="1">
    <source>
        <dbReference type="ARBA" id="ARBA00004141"/>
    </source>
</evidence>
<feature type="transmembrane region" description="Helical" evidence="12">
    <location>
        <begin position="588"/>
        <end position="608"/>
    </location>
</feature>
<keyword evidence="5 12" id="KW-0812">Transmembrane</keyword>
<dbReference type="PANTHER" id="PTHR11157:SF134">
    <property type="entry name" value="ELONGATION OF FATTY ACIDS PROTEIN 1-RELATED"/>
    <property type="match status" value="1"/>
</dbReference>
<dbReference type="GO" id="GO:0042761">
    <property type="term" value="P:very long-chain fatty acid biosynthetic process"/>
    <property type="evidence" value="ECO:0007669"/>
    <property type="project" value="TreeGrafter"/>
</dbReference>
<dbReference type="EC" id="2.3.1.-" evidence="12"/>
<evidence type="ECO:0000256" key="9">
    <source>
        <dbReference type="ARBA" id="ARBA00023136"/>
    </source>
</evidence>
<proteinExistence type="inferred from homology"/>
<dbReference type="Pfam" id="PF01151">
    <property type="entry name" value="ELO"/>
    <property type="match status" value="1"/>
</dbReference>
<dbReference type="GO" id="GO:0009922">
    <property type="term" value="F:fatty acid elongase activity"/>
    <property type="evidence" value="ECO:0007669"/>
    <property type="project" value="UniProtKB-EC"/>
</dbReference>
<sequence length="740" mass="83990">MENCPGNIPHSSFSKLTKAVKASKGKKRKSKTTYELYLEFAHWVARSINPYIDFHNVWTIGLASLDGSKDDESSDDEETGLSATERAQCLFMFKKLKSEIPNFMEMVDLFYAKPNILKDLAAQMTSAARQARTTDVSGLKEIGLDYVKSMLPEGRFNPDIDVKSLKSETRGWNHKQIAGLLLPVNLIDEFNEDPDNSLILLVYKHIFTCPSSASSVEWQPTKTRQSQAEKHRLTKETPSTIAYTCLQTYFMLSSADDWRNSLGPFCRKTFFNTVLDLFAKEDEWTRSTLDYFTRNALSHLAHVKAPQRCRDPNTPNNIDCFRQQAEQDVNDAIPSSDDILRDFRWRPASRTPEPVRQPRAVPHPITLQSGTAIPPRPPPPPPPTPPPQPTPRPQLDGSDGEHEENRHSPHSRPRTHPPSSPISPLVSSPHAQEPLPTPRATQSAFQTAATSIAQGRPKRKNADAPKPTPARFKFFDTVFLALKKKPLKFIHVYHHAITAWGFWLGLNEKVSGIPIAINLAIHVVMYYYYNATLSGARFWWKKYLTTVQITQFVIDLLLILFSSYEHYVHTHHPHLPHFGDCFVGNIEGGQWIAVLILASFLLLFGDFYNQTYKKRLNAERARFQTKDSMMLVPLSNSKKVCWRWGHTTNTCQFFAPRCPICSGPHRAENHRDHAACCKAKPKAKPPVAATPSGEPCPHGAHCINCGKTHPANDRRCPFWHHCFDRPWIERCYSEKKKSAT</sequence>
<feature type="compositionally biased region" description="Low complexity" evidence="13">
    <location>
        <begin position="440"/>
        <end position="454"/>
    </location>
</feature>
<comment type="caution">
    <text evidence="14">The sequence shown here is derived from an EMBL/GenBank/DDBJ whole genome shotgun (WGS) entry which is preliminary data.</text>
</comment>
<evidence type="ECO:0000256" key="3">
    <source>
        <dbReference type="ARBA" id="ARBA00022516"/>
    </source>
</evidence>
<evidence type="ECO:0000256" key="13">
    <source>
        <dbReference type="SAM" id="MobiDB-lite"/>
    </source>
</evidence>
<evidence type="ECO:0000313" key="14">
    <source>
        <dbReference type="EMBL" id="KAJ3554960.1"/>
    </source>
</evidence>
<comment type="similarity">
    <text evidence="2 12">Belongs to the ELO family.</text>
</comment>
<dbReference type="GO" id="GO:0034626">
    <property type="term" value="P:fatty acid elongation, polyunsaturated fatty acid"/>
    <property type="evidence" value="ECO:0007669"/>
    <property type="project" value="TreeGrafter"/>
</dbReference>
<organism evidence="14 15">
    <name type="scientific">Leucocoprinus birnbaumii</name>
    <dbReference type="NCBI Taxonomy" id="56174"/>
    <lineage>
        <taxon>Eukaryota</taxon>
        <taxon>Fungi</taxon>
        <taxon>Dikarya</taxon>
        <taxon>Basidiomycota</taxon>
        <taxon>Agaricomycotina</taxon>
        <taxon>Agaricomycetes</taxon>
        <taxon>Agaricomycetidae</taxon>
        <taxon>Agaricales</taxon>
        <taxon>Agaricineae</taxon>
        <taxon>Agaricaceae</taxon>
        <taxon>Leucocoprinus</taxon>
    </lineage>
</organism>
<keyword evidence="9 12" id="KW-0472">Membrane</keyword>
<evidence type="ECO:0000256" key="11">
    <source>
        <dbReference type="ARBA" id="ARBA00047375"/>
    </source>
</evidence>
<feature type="compositionally biased region" description="Pro residues" evidence="13">
    <location>
        <begin position="374"/>
        <end position="392"/>
    </location>
</feature>
<dbReference type="GO" id="GO:0034625">
    <property type="term" value="P:fatty acid elongation, monounsaturated fatty acid"/>
    <property type="evidence" value="ECO:0007669"/>
    <property type="project" value="TreeGrafter"/>
</dbReference>
<reference evidence="14" key="1">
    <citation type="submission" date="2022-07" db="EMBL/GenBank/DDBJ databases">
        <title>Genome Sequence of Leucocoprinus birnbaumii.</title>
        <authorList>
            <person name="Buettner E."/>
        </authorList>
    </citation>
    <scope>NUCLEOTIDE SEQUENCE</scope>
    <source>
        <strain evidence="14">VT141</strain>
    </source>
</reference>
<dbReference type="PROSITE" id="PS01188">
    <property type="entry name" value="ELO"/>
    <property type="match status" value="1"/>
</dbReference>
<keyword evidence="7 12" id="KW-1133">Transmembrane helix</keyword>
<evidence type="ECO:0000256" key="6">
    <source>
        <dbReference type="ARBA" id="ARBA00022832"/>
    </source>
</evidence>
<evidence type="ECO:0000313" key="15">
    <source>
        <dbReference type="Proteomes" id="UP001213000"/>
    </source>
</evidence>
<keyword evidence="8 12" id="KW-0443">Lipid metabolism</keyword>
<dbReference type="InterPro" id="IPR046521">
    <property type="entry name" value="DUF6698"/>
</dbReference>
<comment type="caution">
    <text evidence="12">Lacks conserved residue(s) required for the propagation of feature annotation.</text>
</comment>
<dbReference type="PANTHER" id="PTHR11157">
    <property type="entry name" value="FATTY ACID ACYL TRANSFERASE-RELATED"/>
    <property type="match status" value="1"/>
</dbReference>
<keyword evidence="10 12" id="KW-0275">Fatty acid biosynthesis</keyword>
<keyword evidence="4 12" id="KW-0808">Transferase</keyword>
<keyword evidence="3 12" id="KW-0444">Lipid biosynthesis</keyword>
<evidence type="ECO:0000256" key="12">
    <source>
        <dbReference type="RuleBase" id="RU361115"/>
    </source>
</evidence>
<comment type="subcellular location">
    <subcellularLocation>
        <location evidence="1">Membrane</location>
        <topology evidence="1">Multi-pass membrane protein</topology>
    </subcellularLocation>
</comment>
<keyword evidence="15" id="KW-1185">Reference proteome</keyword>
<dbReference type="Proteomes" id="UP001213000">
    <property type="component" value="Unassembled WGS sequence"/>
</dbReference>
<comment type="catalytic activity">
    <reaction evidence="11">
        <text>a very-long-chain acyl-CoA + malonyl-CoA + H(+) = a very-long-chain 3-oxoacyl-CoA + CO2 + CoA</text>
        <dbReference type="Rhea" id="RHEA:32727"/>
        <dbReference type="ChEBI" id="CHEBI:15378"/>
        <dbReference type="ChEBI" id="CHEBI:16526"/>
        <dbReference type="ChEBI" id="CHEBI:57287"/>
        <dbReference type="ChEBI" id="CHEBI:57384"/>
        <dbReference type="ChEBI" id="CHEBI:90725"/>
        <dbReference type="ChEBI" id="CHEBI:90736"/>
        <dbReference type="EC" id="2.3.1.199"/>
    </reaction>
</comment>
<evidence type="ECO:0000256" key="10">
    <source>
        <dbReference type="ARBA" id="ARBA00023160"/>
    </source>
</evidence>
<evidence type="ECO:0000256" key="8">
    <source>
        <dbReference type="ARBA" id="ARBA00023098"/>
    </source>
</evidence>
<evidence type="ECO:0000256" key="7">
    <source>
        <dbReference type="ARBA" id="ARBA00022989"/>
    </source>
</evidence>
<dbReference type="Pfam" id="PF20414">
    <property type="entry name" value="DUF6698"/>
    <property type="match status" value="2"/>
</dbReference>
<feature type="region of interest" description="Disordered" evidence="13">
    <location>
        <begin position="346"/>
        <end position="467"/>
    </location>
</feature>